<keyword evidence="6" id="KW-1185">Reference proteome</keyword>
<dbReference type="Gene3D" id="3.40.50.2300">
    <property type="match status" value="2"/>
</dbReference>
<dbReference type="PROSITE" id="PS00356">
    <property type="entry name" value="HTH_LACI_1"/>
    <property type="match status" value="1"/>
</dbReference>
<dbReference type="Pfam" id="PF13407">
    <property type="entry name" value="Peripla_BP_4"/>
    <property type="match status" value="1"/>
</dbReference>
<protein>
    <submittedName>
        <fullName evidence="5">LacI family DNA-binding transcriptional regulator</fullName>
    </submittedName>
</protein>
<dbReference type="InterPro" id="IPR025997">
    <property type="entry name" value="SBP_2_dom"/>
</dbReference>
<gene>
    <name evidence="5" type="ORF">WMO24_06445</name>
</gene>
<evidence type="ECO:0000313" key="5">
    <source>
        <dbReference type="EMBL" id="MEQ2520065.1"/>
    </source>
</evidence>
<dbReference type="PANTHER" id="PTHR30146:SF152">
    <property type="entry name" value="TRANSCRIPTIONAL REGULATORY PROTEIN"/>
    <property type="match status" value="1"/>
</dbReference>
<dbReference type="InterPro" id="IPR028082">
    <property type="entry name" value="Peripla_BP_I"/>
</dbReference>
<keyword evidence="3" id="KW-0804">Transcription</keyword>
<dbReference type="PROSITE" id="PS50932">
    <property type="entry name" value="HTH_LACI_2"/>
    <property type="match status" value="1"/>
</dbReference>
<dbReference type="EMBL" id="JBBMFA010000080">
    <property type="protein sequence ID" value="MEQ2520065.1"/>
    <property type="molecule type" value="Genomic_DNA"/>
</dbReference>
<feature type="domain" description="HTH lacI-type" evidence="4">
    <location>
        <begin position="6"/>
        <end position="60"/>
    </location>
</feature>
<dbReference type="SUPFAM" id="SSF53822">
    <property type="entry name" value="Periplasmic binding protein-like I"/>
    <property type="match status" value="1"/>
</dbReference>
<dbReference type="InterPro" id="IPR010982">
    <property type="entry name" value="Lambda_DNA-bd_dom_sf"/>
</dbReference>
<dbReference type="SMART" id="SM00354">
    <property type="entry name" value="HTH_LACI"/>
    <property type="match status" value="1"/>
</dbReference>
<keyword evidence="2 5" id="KW-0238">DNA-binding</keyword>
<dbReference type="Proteomes" id="UP001477672">
    <property type="component" value="Unassembled WGS sequence"/>
</dbReference>
<comment type="caution">
    <text evidence="5">The sequence shown here is derived from an EMBL/GenBank/DDBJ whole genome shotgun (WGS) entry which is preliminary data.</text>
</comment>
<organism evidence="5 6">
    <name type="scientific">Ruthenibacterium intestinale</name>
    <dbReference type="NCBI Taxonomy" id="3133163"/>
    <lineage>
        <taxon>Bacteria</taxon>
        <taxon>Bacillati</taxon>
        <taxon>Bacillota</taxon>
        <taxon>Clostridia</taxon>
        <taxon>Eubacteriales</taxon>
        <taxon>Oscillospiraceae</taxon>
        <taxon>Ruthenibacterium</taxon>
    </lineage>
</organism>
<dbReference type="Gene3D" id="1.10.260.40">
    <property type="entry name" value="lambda repressor-like DNA-binding domains"/>
    <property type="match status" value="1"/>
</dbReference>
<dbReference type="GO" id="GO:0003677">
    <property type="term" value="F:DNA binding"/>
    <property type="evidence" value="ECO:0007669"/>
    <property type="project" value="UniProtKB-KW"/>
</dbReference>
<evidence type="ECO:0000313" key="6">
    <source>
        <dbReference type="Proteomes" id="UP001477672"/>
    </source>
</evidence>
<dbReference type="Pfam" id="PF00356">
    <property type="entry name" value="LacI"/>
    <property type="match status" value="1"/>
</dbReference>
<proteinExistence type="predicted"/>
<dbReference type="PANTHER" id="PTHR30146">
    <property type="entry name" value="LACI-RELATED TRANSCRIPTIONAL REPRESSOR"/>
    <property type="match status" value="1"/>
</dbReference>
<name>A0ABV1GE20_9FIRM</name>
<dbReference type="CDD" id="cd01392">
    <property type="entry name" value="HTH_LacI"/>
    <property type="match status" value="1"/>
</dbReference>
<keyword evidence="1" id="KW-0805">Transcription regulation</keyword>
<evidence type="ECO:0000256" key="1">
    <source>
        <dbReference type="ARBA" id="ARBA00023015"/>
    </source>
</evidence>
<sequence length="348" mass="39070">MENNKPTIKDIATIAGVSIPTVHKAIYGKPGVSEKTRERVLKITHELNYSINPTASRLKRGTLNLAVVLPLLPEDCNQFFRKIWEGIDDAEKMMQDYNVTLERMPCGRTSADQIPIFEKILKRDNIHGVITYCWDDTTLNVYFEQLLEKGIPVVTVHSDAVNSKRVGCARASGRRTGQLAAELLGKLTPPSGRVILMSGNHKLKLLRDNAMGFCDYITEQHPGLAILDISNACGNFSLEDTLVQELENHPDIVGIYCNSASNCIAMCHALKRTDKWKHIAAISSDIFAELEPYLMDGTVDASIWQAPEFQSKEGVCMLYEYLSGQHLQQEVRYVQLGIVMKNNFHDYL</sequence>
<evidence type="ECO:0000256" key="3">
    <source>
        <dbReference type="ARBA" id="ARBA00023163"/>
    </source>
</evidence>
<reference evidence="5 6" key="1">
    <citation type="submission" date="2024-03" db="EMBL/GenBank/DDBJ databases">
        <title>Human intestinal bacterial collection.</title>
        <authorList>
            <person name="Pauvert C."/>
            <person name="Hitch T.C.A."/>
            <person name="Clavel T."/>
        </authorList>
    </citation>
    <scope>NUCLEOTIDE SEQUENCE [LARGE SCALE GENOMIC DNA]</scope>
    <source>
        <strain evidence="5 6">CLA-JM-H11</strain>
    </source>
</reference>
<evidence type="ECO:0000259" key="4">
    <source>
        <dbReference type="PROSITE" id="PS50932"/>
    </source>
</evidence>
<evidence type="ECO:0000256" key="2">
    <source>
        <dbReference type="ARBA" id="ARBA00023125"/>
    </source>
</evidence>
<dbReference type="CDD" id="cd06307">
    <property type="entry name" value="PBP1_sugar_binding"/>
    <property type="match status" value="1"/>
</dbReference>
<dbReference type="RefSeq" id="WP_349215509.1">
    <property type="nucleotide sequence ID" value="NZ_JBBMFA010000080.1"/>
</dbReference>
<dbReference type="SUPFAM" id="SSF47413">
    <property type="entry name" value="lambda repressor-like DNA-binding domains"/>
    <property type="match status" value="1"/>
</dbReference>
<accession>A0ABV1GE20</accession>
<dbReference type="InterPro" id="IPR000843">
    <property type="entry name" value="HTH_LacI"/>
</dbReference>